<sequence>MRSADYAELLEPIDGAFPCGEPLDYDPGFLEFERATRAGPERQAGDQTVAGETQDWRHVAELGVELAGRSKDIRIAVALARAWLATEGFTGLAGGLSLIAGYLDGYWDELHPAPDADDGGDQTIRLNALANLRDAAGLLAEIRRIPLVAARGVGSFAFNDWQAVRHGNPDGEGPTLAQVEGAFGETGPAALDEASAAIASCLASLAAIEGSIRTHVGPGDTIRLDPLKDLLAQVKSVIDDHRPRRTVDPADIETGREDDPPQSMTGGIASRADVIGLLDRICQWYRTNEPSSPVPILLERAKQMVSRDFLALLMELAPDGAPQFRNVAGLRSPGPIEEDED</sequence>
<feature type="region of interest" description="Disordered" evidence="1">
    <location>
        <begin position="245"/>
        <end position="268"/>
    </location>
</feature>
<dbReference type="Pfam" id="PF06812">
    <property type="entry name" value="ImpA_N"/>
    <property type="match status" value="1"/>
</dbReference>
<dbReference type="NCBIfam" id="TIGR03363">
    <property type="entry name" value="VI_chp_8"/>
    <property type="match status" value="1"/>
</dbReference>
<dbReference type="InterPro" id="IPR010657">
    <property type="entry name" value="ImpA_N"/>
</dbReference>
<keyword evidence="4" id="KW-1185">Reference proteome</keyword>
<dbReference type="InterPro" id="IPR017740">
    <property type="entry name" value="TssA-like"/>
</dbReference>
<dbReference type="Proteomes" id="UP000321523">
    <property type="component" value="Unassembled WGS sequence"/>
</dbReference>
<reference evidence="3 4" key="1">
    <citation type="submission" date="2019-07" db="EMBL/GenBank/DDBJ databases">
        <title>Whole genome shotgun sequence of Skermanella aerolata NBRC 106429.</title>
        <authorList>
            <person name="Hosoyama A."/>
            <person name="Uohara A."/>
            <person name="Ohji S."/>
            <person name="Ichikawa N."/>
        </authorList>
    </citation>
    <scope>NUCLEOTIDE SEQUENCE [LARGE SCALE GENOMIC DNA]</scope>
    <source>
        <strain evidence="3 4">NBRC 106429</strain>
    </source>
</reference>
<evidence type="ECO:0000313" key="4">
    <source>
        <dbReference type="Proteomes" id="UP000321523"/>
    </source>
</evidence>
<evidence type="ECO:0000259" key="2">
    <source>
        <dbReference type="Pfam" id="PF06812"/>
    </source>
</evidence>
<feature type="compositionally biased region" description="Basic and acidic residues" evidence="1">
    <location>
        <begin position="245"/>
        <end position="259"/>
    </location>
</feature>
<comment type="caution">
    <text evidence="3">The sequence shown here is derived from an EMBL/GenBank/DDBJ whole genome shotgun (WGS) entry which is preliminary data.</text>
</comment>
<dbReference type="RefSeq" id="WP_044432961.1">
    <property type="nucleotide sequence ID" value="NZ_BJYZ01000019.1"/>
</dbReference>
<dbReference type="EMBL" id="BJYZ01000019">
    <property type="protein sequence ID" value="GEO40045.1"/>
    <property type="molecule type" value="Genomic_DNA"/>
</dbReference>
<evidence type="ECO:0000313" key="3">
    <source>
        <dbReference type="EMBL" id="GEO40045.1"/>
    </source>
</evidence>
<dbReference type="AlphaFoldDB" id="A0A512DUA4"/>
<name>A0A512DUA4_9PROT</name>
<evidence type="ECO:0000256" key="1">
    <source>
        <dbReference type="SAM" id="MobiDB-lite"/>
    </source>
</evidence>
<protein>
    <recommendedName>
        <fullName evidence="2">ImpA N-terminal domain-containing protein</fullName>
    </recommendedName>
</protein>
<gene>
    <name evidence="3" type="ORF">SAE02_41930</name>
</gene>
<dbReference type="PANTHER" id="PTHR37951:SF1">
    <property type="entry name" value="TYPE VI SECRETION SYSTEM COMPONENT TSSA1"/>
    <property type="match status" value="1"/>
</dbReference>
<proteinExistence type="predicted"/>
<accession>A0A512DUA4</accession>
<dbReference type="PANTHER" id="PTHR37951">
    <property type="entry name" value="CYTOPLASMIC PROTEIN-RELATED"/>
    <property type="match status" value="1"/>
</dbReference>
<organism evidence="3 4">
    <name type="scientific">Skermanella aerolata</name>
    <dbReference type="NCBI Taxonomy" id="393310"/>
    <lineage>
        <taxon>Bacteria</taxon>
        <taxon>Pseudomonadati</taxon>
        <taxon>Pseudomonadota</taxon>
        <taxon>Alphaproteobacteria</taxon>
        <taxon>Rhodospirillales</taxon>
        <taxon>Azospirillaceae</taxon>
        <taxon>Skermanella</taxon>
    </lineage>
</organism>
<feature type="domain" description="ImpA N-terminal" evidence="2">
    <location>
        <begin position="10"/>
        <end position="133"/>
    </location>
</feature>